<dbReference type="InterPro" id="IPR019464">
    <property type="entry name" value="ELL_N"/>
</dbReference>
<dbReference type="OrthoDB" id="6284217at2759"/>
<dbReference type="GO" id="GO:0042795">
    <property type="term" value="P:snRNA transcription by RNA polymerase II"/>
    <property type="evidence" value="ECO:0007669"/>
    <property type="project" value="TreeGrafter"/>
</dbReference>
<keyword evidence="5" id="KW-0539">Nucleus</keyword>
<keyword evidence="3" id="KW-0805">Transcription regulation</keyword>
<dbReference type="PANTHER" id="PTHR23288">
    <property type="entry name" value="OCCLUDIN AND RNA POLYMERASE II ELONGATION FACTOR ELL"/>
    <property type="match status" value="1"/>
</dbReference>
<feature type="compositionally biased region" description="Low complexity" evidence="7">
    <location>
        <begin position="353"/>
        <end position="370"/>
    </location>
</feature>
<dbReference type="InParanoid" id="A0A672Y4P2"/>
<reference evidence="9" key="2">
    <citation type="submission" date="2025-08" db="UniProtKB">
        <authorList>
            <consortium name="Ensembl"/>
        </authorList>
    </citation>
    <scope>IDENTIFICATION</scope>
</reference>
<evidence type="ECO:0000256" key="2">
    <source>
        <dbReference type="ARBA" id="ARBA00009171"/>
    </source>
</evidence>
<dbReference type="InterPro" id="IPR031176">
    <property type="entry name" value="ELL/occludin"/>
</dbReference>
<dbReference type="Gene3D" id="6.10.140.340">
    <property type="match status" value="1"/>
</dbReference>
<evidence type="ECO:0000259" key="8">
    <source>
        <dbReference type="PROSITE" id="PS51980"/>
    </source>
</evidence>
<dbReference type="SUPFAM" id="SSF144292">
    <property type="entry name" value="occludin/ELL-like"/>
    <property type="match status" value="1"/>
</dbReference>
<evidence type="ECO:0000313" key="10">
    <source>
        <dbReference type="Proteomes" id="UP000472271"/>
    </source>
</evidence>
<feature type="domain" description="OCEL" evidence="8">
    <location>
        <begin position="552"/>
        <end position="662"/>
    </location>
</feature>
<evidence type="ECO:0000256" key="5">
    <source>
        <dbReference type="ARBA" id="ARBA00023242"/>
    </source>
</evidence>
<sequence length="666" mass="74686">MAALSEDGRYGLNCGQQSAGRVTVLHVKLTETALRAIESYQNCMNVPSPQPTIHFKGLQGRIKIPKTDSSSDTFHNFDFYLSNVGKDNPQGSFECIHQYVSSSGASHLALLATVQDKVTVCATNDSYQVTRERMTQAVEDTRERGTKVIKPGGQYRGKQVHIRKPALSAPDVVPERKRSTPINPANTIRKCLSNNPVSQRPFRDRIIHLLALRSYKKLEVLARLQRDGINQKDRNSLGTTLQQVANLNPKDNTYSLKDFIYRDVQRDWPGYTEDEKVQVDRVLTRKLGLTTEVLSSSSSPKESVPASPPKRQPNFDFIDPLAPKKARISHLSNRGPATSSSSSSSDRREDEGSPSSKLSSIPSSINSGPPTHLPISSHPPAPSHQQPSPASNSNSPSTPEGCGTQDLPMDQSSSCRDPSPSPFSCDRSLQDRYRHPVPHPGSAASPSPPPCTSLTVSSTAISSPSSSSTSNKKLKKKSKKHKEKDREKEKGKRGRSNPPDAAEQTEESRKARKRRSTEENKEVINGNPHRDQDSSDKEKPVQSTEFPSSEIPDYVVKYKPLGSMDQRQSYKDDFNAEYDEYRQLHARVENITRHFTQLDTQCRKLAPGTKEYQKVQEEVLKEYKKMKQHSPNYHEEKQRCEYLHNKLAHIKRLIADFDQRRAQAWC</sequence>
<keyword evidence="10" id="KW-1185">Reference proteome</keyword>
<dbReference type="InterPro" id="IPR010844">
    <property type="entry name" value="Occludin_ELL"/>
</dbReference>
<dbReference type="Ensembl" id="ENSSORT00005001359.1">
    <property type="protein sequence ID" value="ENSSORP00005001322.1"/>
    <property type="gene ID" value="ENSSORG00005000776.1"/>
</dbReference>
<dbReference type="CTD" id="22936"/>
<protein>
    <recommendedName>
        <fullName evidence="8">OCEL domain-containing protein</fullName>
    </recommendedName>
</protein>
<dbReference type="RefSeq" id="XP_029990270.1">
    <property type="nucleotide sequence ID" value="XM_030134410.1"/>
</dbReference>
<comment type="similarity">
    <text evidence="2 6">Belongs to the ELL/occludin family.</text>
</comment>
<dbReference type="GO" id="GO:0000987">
    <property type="term" value="F:cis-regulatory region sequence-specific DNA binding"/>
    <property type="evidence" value="ECO:0007669"/>
    <property type="project" value="TreeGrafter"/>
</dbReference>
<dbReference type="Pfam" id="PF07303">
    <property type="entry name" value="Occludin_ELL"/>
    <property type="match status" value="1"/>
</dbReference>
<dbReference type="PANTHER" id="PTHR23288:SF8">
    <property type="entry name" value="RNA POLYMERASE II ELONGATION FACTOR ELL2"/>
    <property type="match status" value="1"/>
</dbReference>
<dbReference type="FunCoup" id="A0A672Y4P2">
    <property type="interactions" value="1135"/>
</dbReference>
<dbReference type="GO" id="GO:0032968">
    <property type="term" value="P:positive regulation of transcription elongation by RNA polymerase II"/>
    <property type="evidence" value="ECO:0007669"/>
    <property type="project" value="TreeGrafter"/>
</dbReference>
<evidence type="ECO:0000256" key="6">
    <source>
        <dbReference type="PROSITE-ProRule" id="PRU01324"/>
    </source>
</evidence>
<dbReference type="Pfam" id="PF10390">
    <property type="entry name" value="ELL"/>
    <property type="match status" value="1"/>
</dbReference>
<feature type="compositionally biased region" description="Basic and acidic residues" evidence="7">
    <location>
        <begin position="516"/>
        <end position="540"/>
    </location>
</feature>
<evidence type="ECO:0000313" key="9">
    <source>
        <dbReference type="Ensembl" id="ENSSORP00005001322.1"/>
    </source>
</evidence>
<feature type="compositionally biased region" description="Low complexity" evidence="7">
    <location>
        <begin position="452"/>
        <end position="471"/>
    </location>
</feature>
<dbReference type="GeneID" id="115419551"/>
<accession>A0A672Y4P2</accession>
<dbReference type="GO" id="GO:0006368">
    <property type="term" value="P:transcription elongation by RNA polymerase II"/>
    <property type="evidence" value="ECO:0007669"/>
    <property type="project" value="InterPro"/>
</dbReference>
<organism evidence="9 10">
    <name type="scientific">Sphaeramia orbicularis</name>
    <name type="common">orbiculate cardinalfish</name>
    <dbReference type="NCBI Taxonomy" id="375764"/>
    <lineage>
        <taxon>Eukaryota</taxon>
        <taxon>Metazoa</taxon>
        <taxon>Chordata</taxon>
        <taxon>Craniata</taxon>
        <taxon>Vertebrata</taxon>
        <taxon>Euteleostomi</taxon>
        <taxon>Actinopterygii</taxon>
        <taxon>Neopterygii</taxon>
        <taxon>Teleostei</taxon>
        <taxon>Neoteleostei</taxon>
        <taxon>Acanthomorphata</taxon>
        <taxon>Gobiaria</taxon>
        <taxon>Kurtiformes</taxon>
        <taxon>Apogonoidei</taxon>
        <taxon>Apogonidae</taxon>
        <taxon>Apogoninae</taxon>
        <taxon>Sphaeramia</taxon>
    </lineage>
</organism>
<evidence type="ECO:0000256" key="3">
    <source>
        <dbReference type="ARBA" id="ARBA00023015"/>
    </source>
</evidence>
<feature type="compositionally biased region" description="Low complexity" evidence="7">
    <location>
        <begin position="292"/>
        <end position="305"/>
    </location>
</feature>
<dbReference type="SUPFAM" id="SSF46785">
    <property type="entry name" value="Winged helix' DNA-binding domain"/>
    <property type="match status" value="1"/>
</dbReference>
<keyword evidence="4" id="KW-0804">Transcription</keyword>
<name>A0A672Y4P2_9TELE</name>
<dbReference type="PROSITE" id="PS51980">
    <property type="entry name" value="OCEL"/>
    <property type="match status" value="1"/>
</dbReference>
<reference evidence="9" key="3">
    <citation type="submission" date="2025-09" db="UniProtKB">
        <authorList>
            <consortium name="Ensembl"/>
        </authorList>
    </citation>
    <scope>IDENTIFICATION</scope>
</reference>
<reference evidence="9" key="1">
    <citation type="submission" date="2019-06" db="EMBL/GenBank/DDBJ databases">
        <authorList>
            <consortium name="Wellcome Sanger Institute Data Sharing"/>
        </authorList>
    </citation>
    <scope>NUCLEOTIDE SEQUENCE [LARGE SCALE GENOMIC DNA]</scope>
</reference>
<dbReference type="InterPro" id="IPR042065">
    <property type="entry name" value="E3_ELL-like"/>
</dbReference>
<gene>
    <name evidence="9" type="primary">ell2</name>
</gene>
<dbReference type="AlphaFoldDB" id="A0A672Y4P2"/>
<evidence type="ECO:0000256" key="7">
    <source>
        <dbReference type="SAM" id="MobiDB-lite"/>
    </source>
</evidence>
<feature type="compositionally biased region" description="Low complexity" evidence="7">
    <location>
        <begin position="383"/>
        <end position="397"/>
    </location>
</feature>
<comment type="subcellular location">
    <subcellularLocation>
        <location evidence="1">Nucleus</location>
    </subcellularLocation>
</comment>
<dbReference type="Gene3D" id="1.10.10.2670">
    <property type="entry name" value="E3 ubiquitin-protein ligase"/>
    <property type="match status" value="1"/>
</dbReference>
<dbReference type="Proteomes" id="UP000472271">
    <property type="component" value="Chromosome 5"/>
</dbReference>
<dbReference type="GO" id="GO:0008023">
    <property type="term" value="C:transcription elongation factor complex"/>
    <property type="evidence" value="ECO:0007669"/>
    <property type="project" value="InterPro"/>
</dbReference>
<evidence type="ECO:0000256" key="4">
    <source>
        <dbReference type="ARBA" id="ARBA00023163"/>
    </source>
</evidence>
<feature type="compositionally biased region" description="Basic residues" evidence="7">
    <location>
        <begin position="472"/>
        <end position="483"/>
    </location>
</feature>
<proteinExistence type="inferred from homology"/>
<evidence type="ECO:0000256" key="1">
    <source>
        <dbReference type="ARBA" id="ARBA00004123"/>
    </source>
</evidence>
<feature type="region of interest" description="Disordered" evidence="7">
    <location>
        <begin position="292"/>
        <end position="551"/>
    </location>
</feature>
<dbReference type="InterPro" id="IPR036390">
    <property type="entry name" value="WH_DNA-bd_sf"/>
</dbReference>